<organism evidence="1 2">
    <name type="scientific">Corynebacterium genitalium ATCC 33030</name>
    <dbReference type="NCBI Taxonomy" id="585529"/>
    <lineage>
        <taxon>Bacteria</taxon>
        <taxon>Bacillati</taxon>
        <taxon>Actinomycetota</taxon>
        <taxon>Actinomycetes</taxon>
        <taxon>Mycobacteriales</taxon>
        <taxon>Corynebacteriaceae</taxon>
        <taxon>Corynebacterium</taxon>
    </lineage>
</organism>
<dbReference type="eggNOG" id="COG2334">
    <property type="taxonomic scope" value="Bacteria"/>
</dbReference>
<protein>
    <submittedName>
        <fullName evidence="1">TIGR02569 family protein</fullName>
    </submittedName>
</protein>
<dbReference type="HOGENOM" id="CLU_060550_0_0_11"/>
<dbReference type="Proteomes" id="UP000004208">
    <property type="component" value="Unassembled WGS sequence"/>
</dbReference>
<evidence type="ECO:0000313" key="2">
    <source>
        <dbReference type="Proteomes" id="UP000004208"/>
    </source>
</evidence>
<accession>D7WA37</accession>
<keyword evidence="2" id="KW-1185">Reference proteome</keyword>
<evidence type="ECO:0000313" key="1">
    <source>
        <dbReference type="EMBL" id="EFK54761.1"/>
    </source>
</evidence>
<comment type="caution">
    <text evidence="1">The sequence shown here is derived from an EMBL/GenBank/DDBJ whole genome shotgun (WGS) entry which is preliminary data.</text>
</comment>
<dbReference type="OrthoDB" id="4427130at2"/>
<reference evidence="1" key="1">
    <citation type="submission" date="2010-06" db="EMBL/GenBank/DDBJ databases">
        <authorList>
            <person name="Muzny D."/>
            <person name="Qin X."/>
            <person name="Buhay C."/>
            <person name="Dugan-Rocha S."/>
            <person name="Ding Y."/>
            <person name="Chen G."/>
            <person name="Hawes A."/>
            <person name="Holder M."/>
            <person name="Jhangiani S."/>
            <person name="Johnson A."/>
            <person name="Khan Z."/>
            <person name="Li Z."/>
            <person name="Liu W."/>
            <person name="Liu X."/>
            <person name="Perez L."/>
            <person name="Shen H."/>
            <person name="Wang Q."/>
            <person name="Watt J."/>
            <person name="Xi L."/>
            <person name="Xin Y."/>
            <person name="Zhou J."/>
            <person name="Deng J."/>
            <person name="Jiang H."/>
            <person name="Liu Y."/>
            <person name="Qu J."/>
            <person name="Song X.-Z."/>
            <person name="Zhang L."/>
            <person name="Villasana D."/>
            <person name="Johnson A."/>
            <person name="Liu J."/>
            <person name="Liyanage D."/>
            <person name="Lorensuhewa L."/>
            <person name="Robinson T."/>
            <person name="Song A."/>
            <person name="Song B.-B."/>
            <person name="Dinh H."/>
            <person name="Thornton R."/>
            <person name="Coyle M."/>
            <person name="Francisco L."/>
            <person name="Jackson L."/>
            <person name="Javaid M."/>
            <person name="Korchina V."/>
            <person name="Kovar C."/>
            <person name="Mata R."/>
            <person name="Mathew T."/>
            <person name="Ngo R."/>
            <person name="Nguyen L."/>
            <person name="Nguyen N."/>
            <person name="Okwuonu G."/>
            <person name="Ongeri F."/>
            <person name="Pham C."/>
            <person name="Simmons D."/>
            <person name="Wilczek-Boney K."/>
            <person name="Hale W."/>
            <person name="Jakkamsetti A."/>
            <person name="Pham P."/>
            <person name="Ruth R."/>
            <person name="San Lucas F."/>
            <person name="Warren J."/>
            <person name="Zhang J."/>
            <person name="Zhao Z."/>
            <person name="Zhou C."/>
            <person name="Zhu D."/>
            <person name="Lee S."/>
            <person name="Bess C."/>
            <person name="Blankenburg K."/>
            <person name="Forbes L."/>
            <person name="Fu Q."/>
            <person name="Gubbala S."/>
            <person name="Hirani K."/>
            <person name="Jayaseelan J.C."/>
            <person name="Lara F."/>
            <person name="Munidasa M."/>
            <person name="Palculict T."/>
            <person name="Patil S."/>
            <person name="Pu L.-L."/>
            <person name="Saada N."/>
            <person name="Tang L."/>
            <person name="Weissenberger G."/>
            <person name="Zhu Y."/>
            <person name="Hemphill L."/>
            <person name="Shang Y."/>
            <person name="Youmans B."/>
            <person name="Ayvaz T."/>
            <person name="Ross M."/>
            <person name="Santibanez J."/>
            <person name="Aqrawi P."/>
            <person name="Gross S."/>
            <person name="Joshi V."/>
            <person name="Fowler G."/>
            <person name="Nazareth L."/>
            <person name="Reid J."/>
            <person name="Worley K."/>
            <person name="Petrosino J."/>
            <person name="Highlander S."/>
            <person name="Gibbs R."/>
        </authorList>
    </citation>
    <scope>NUCLEOTIDE SEQUENCE [LARGE SCALE GENOMIC DNA]</scope>
    <source>
        <strain evidence="1">ATCC 33030</strain>
    </source>
</reference>
<dbReference type="STRING" id="585529.HMPREF0291_10019"/>
<gene>
    <name evidence="1" type="ORF">HMPREF0291_10019</name>
</gene>
<dbReference type="AlphaFoldDB" id="D7WA37"/>
<sequence>MAIPGHVLTSFQVDDARPEPLGNEWGNGVRYGRIVISSAPAHAAWSSKLREKVTVPGLRIARPVRTTDGRFALAGFRATDFIEGQPGHRIDEAIAAALRFDDAVAHFPAPAIQRDDAWARAERAAWSSAPGVAVKGGQLTHADFLACCLFSGSLAPALSDIVPSAEPRPHGYTAALTLIDGMLAGAVDDHVLSRWSHIPDLFFLCERALEYRAILAAGNPHVAAAQTERIERVRGLLAL</sequence>
<name>D7WA37_9CORY</name>
<dbReference type="RefSeq" id="WP_005286037.1">
    <property type="nucleotide sequence ID" value="NZ_CM000961.1"/>
</dbReference>
<proteinExistence type="predicted"/>
<dbReference type="EMBL" id="ACLJ02000001">
    <property type="protein sequence ID" value="EFK54761.1"/>
    <property type="molecule type" value="Genomic_DNA"/>
</dbReference>